<dbReference type="Proteomes" id="UP000831796">
    <property type="component" value="Plasmid unnamed2"/>
</dbReference>
<proteinExistence type="predicted"/>
<sequence length="128" mass="13518">MTPSSPTYLSGGTASIYVSDMDRAVRFYHETLGLTLAVRIANEWAELDAGNGFIVGLHQATAQGVSPGTAGAINIELRVAAPHTLEEAVAALQARGVPFSAPIASYEHVRLAYLQDPDGNQIILAQTI</sequence>
<dbReference type="InterPro" id="IPR037523">
    <property type="entry name" value="VOC_core"/>
</dbReference>
<evidence type="ECO:0000313" key="3">
    <source>
        <dbReference type="Proteomes" id="UP000831796"/>
    </source>
</evidence>
<gene>
    <name evidence="2" type="ORF">MUN79_29670</name>
</gene>
<dbReference type="KEGG" id="hcu:MUN79_29670"/>
<name>A0A8T9QHD3_9BACT</name>
<dbReference type="RefSeq" id="WP_244678583.1">
    <property type="nucleotide sequence ID" value="NZ_CP095048.1"/>
</dbReference>
<organism evidence="2 3">
    <name type="scientific">Hymenobacter cellulosilyticus</name>
    <dbReference type="NCBI Taxonomy" id="2932248"/>
    <lineage>
        <taxon>Bacteria</taxon>
        <taxon>Pseudomonadati</taxon>
        <taxon>Bacteroidota</taxon>
        <taxon>Cytophagia</taxon>
        <taxon>Cytophagales</taxon>
        <taxon>Hymenobacteraceae</taxon>
        <taxon>Hymenobacter</taxon>
    </lineage>
</organism>
<keyword evidence="2" id="KW-0614">Plasmid</keyword>
<protein>
    <submittedName>
        <fullName evidence="2">VOC family protein</fullName>
    </submittedName>
</protein>
<accession>A0A8T9QHD3</accession>
<dbReference type="AlphaFoldDB" id="A0A8T9QHD3"/>
<feature type="domain" description="VOC" evidence="1">
    <location>
        <begin position="10"/>
        <end position="127"/>
    </location>
</feature>
<dbReference type="Gene3D" id="3.10.180.10">
    <property type="entry name" value="2,3-Dihydroxybiphenyl 1,2-Dioxygenase, domain 1"/>
    <property type="match status" value="1"/>
</dbReference>
<evidence type="ECO:0000259" key="1">
    <source>
        <dbReference type="PROSITE" id="PS51819"/>
    </source>
</evidence>
<keyword evidence="3" id="KW-1185">Reference proteome</keyword>
<dbReference type="InterPro" id="IPR004360">
    <property type="entry name" value="Glyas_Fos-R_dOase_dom"/>
</dbReference>
<geneLocation type="plasmid" evidence="2 3">
    <name>unnamed2</name>
</geneLocation>
<dbReference type="InterPro" id="IPR052164">
    <property type="entry name" value="Anthracycline_SecMetBiosynth"/>
</dbReference>
<reference evidence="2" key="1">
    <citation type="submission" date="2022-04" db="EMBL/GenBank/DDBJ databases">
        <title>Hymenobacter sp. isolated from the air.</title>
        <authorList>
            <person name="Won M."/>
            <person name="Lee C.-M."/>
            <person name="Woen H.-Y."/>
            <person name="Kwon S.-W."/>
        </authorList>
    </citation>
    <scope>NUCLEOTIDE SEQUENCE</scope>
    <source>
        <strain evidence="2">5116S-3</strain>
        <plasmid evidence="2">unnamed2</plasmid>
    </source>
</reference>
<dbReference type="PANTHER" id="PTHR33993">
    <property type="entry name" value="GLYOXALASE-RELATED"/>
    <property type="match status" value="1"/>
</dbReference>
<dbReference type="InterPro" id="IPR029068">
    <property type="entry name" value="Glyas_Bleomycin-R_OHBP_Dase"/>
</dbReference>
<dbReference type="PANTHER" id="PTHR33993:SF14">
    <property type="entry name" value="GB|AAF24581.1"/>
    <property type="match status" value="1"/>
</dbReference>
<dbReference type="SUPFAM" id="SSF54593">
    <property type="entry name" value="Glyoxalase/Bleomycin resistance protein/Dihydroxybiphenyl dioxygenase"/>
    <property type="match status" value="1"/>
</dbReference>
<dbReference type="Pfam" id="PF00903">
    <property type="entry name" value="Glyoxalase"/>
    <property type="match status" value="1"/>
</dbReference>
<evidence type="ECO:0000313" key="2">
    <source>
        <dbReference type="EMBL" id="UOQ75250.1"/>
    </source>
</evidence>
<dbReference type="EMBL" id="CP095048">
    <property type="protein sequence ID" value="UOQ75250.1"/>
    <property type="molecule type" value="Genomic_DNA"/>
</dbReference>
<dbReference type="PROSITE" id="PS51819">
    <property type="entry name" value="VOC"/>
    <property type="match status" value="1"/>
</dbReference>